<dbReference type="SUPFAM" id="SSF53271">
    <property type="entry name" value="PRTase-like"/>
    <property type="match status" value="1"/>
</dbReference>
<dbReference type="Gene3D" id="3.40.50.2020">
    <property type="match status" value="1"/>
</dbReference>
<organism evidence="4 5">
    <name type="scientific">Ignatzschineria ureiclastica</name>
    <dbReference type="NCBI Taxonomy" id="472582"/>
    <lineage>
        <taxon>Bacteria</taxon>
        <taxon>Pseudomonadati</taxon>
        <taxon>Pseudomonadota</taxon>
        <taxon>Gammaproteobacteria</taxon>
        <taxon>Cardiobacteriales</taxon>
        <taxon>Ignatzschineriaceae</taxon>
        <taxon>Ignatzschineria</taxon>
    </lineage>
</organism>
<dbReference type="GO" id="GO:0004422">
    <property type="term" value="F:hypoxanthine phosphoribosyltransferase activity"/>
    <property type="evidence" value="ECO:0007669"/>
    <property type="project" value="TreeGrafter"/>
</dbReference>
<keyword evidence="5" id="KW-1185">Reference proteome</keyword>
<dbReference type="GO" id="GO:0000287">
    <property type="term" value="F:magnesium ion binding"/>
    <property type="evidence" value="ECO:0007669"/>
    <property type="project" value="TreeGrafter"/>
</dbReference>
<dbReference type="Pfam" id="PF00156">
    <property type="entry name" value="Pribosyltran"/>
    <property type="match status" value="1"/>
</dbReference>
<sequence>MSITFEEAQDIIIQSEEIVSASEVQNAYDAMGKAITYDLELSDPLVLVVMNGALIPAGELLTRLNFPFQIGYLHATRYNGKTEGSELEWIAKPSVDVKNRVVLLVEDIFDEGTTLKEIVNVLNQMGAQVVYTAALVNKVHDRKPKDFKVNYIGLDVEDRYIFGCGMDYHEYWRNLPGIWALKE</sequence>
<evidence type="ECO:0000313" key="5">
    <source>
        <dbReference type="Proteomes" id="UP000245020"/>
    </source>
</evidence>
<comment type="catalytic activity">
    <reaction evidence="1">
        <text>GMP + diphosphate = guanine + 5-phospho-alpha-D-ribose 1-diphosphate</text>
        <dbReference type="Rhea" id="RHEA:25424"/>
        <dbReference type="ChEBI" id="CHEBI:16235"/>
        <dbReference type="ChEBI" id="CHEBI:33019"/>
        <dbReference type="ChEBI" id="CHEBI:58017"/>
        <dbReference type="ChEBI" id="CHEBI:58115"/>
        <dbReference type="EC" id="2.4.2.8"/>
    </reaction>
    <physiologicalReaction direction="right-to-left" evidence="1">
        <dbReference type="Rhea" id="RHEA:25426"/>
    </physiologicalReaction>
</comment>
<gene>
    <name evidence="4" type="ORF">DC083_05555</name>
</gene>
<name>A0A2U2AFC6_9GAMM</name>
<dbReference type="InterPro" id="IPR029057">
    <property type="entry name" value="PRTase-like"/>
</dbReference>
<dbReference type="GO" id="GO:0006178">
    <property type="term" value="P:guanine salvage"/>
    <property type="evidence" value="ECO:0007669"/>
    <property type="project" value="TreeGrafter"/>
</dbReference>
<dbReference type="GO" id="GO:0005829">
    <property type="term" value="C:cytosol"/>
    <property type="evidence" value="ECO:0007669"/>
    <property type="project" value="TreeGrafter"/>
</dbReference>
<dbReference type="GO" id="GO:0046100">
    <property type="term" value="P:hypoxanthine metabolic process"/>
    <property type="evidence" value="ECO:0007669"/>
    <property type="project" value="TreeGrafter"/>
</dbReference>
<dbReference type="PANTHER" id="PTHR43340">
    <property type="entry name" value="HYPOXANTHINE-GUANINE PHOSPHORIBOSYLTRANSFERASE"/>
    <property type="match status" value="1"/>
</dbReference>
<dbReference type="InterPro" id="IPR050408">
    <property type="entry name" value="HGPRT"/>
</dbReference>
<protein>
    <submittedName>
        <fullName evidence="4">Hypoxanthine-guanine phosphoribosyltransferase</fullName>
    </submittedName>
</protein>
<keyword evidence="4" id="KW-0808">Transferase</keyword>
<evidence type="ECO:0000256" key="1">
    <source>
        <dbReference type="ARBA" id="ARBA00048811"/>
    </source>
</evidence>
<comment type="catalytic activity">
    <reaction evidence="2">
        <text>IMP + diphosphate = hypoxanthine + 5-phospho-alpha-D-ribose 1-diphosphate</text>
        <dbReference type="Rhea" id="RHEA:17973"/>
        <dbReference type="ChEBI" id="CHEBI:17368"/>
        <dbReference type="ChEBI" id="CHEBI:33019"/>
        <dbReference type="ChEBI" id="CHEBI:58017"/>
        <dbReference type="ChEBI" id="CHEBI:58053"/>
        <dbReference type="EC" id="2.4.2.8"/>
    </reaction>
    <physiologicalReaction direction="right-to-left" evidence="2">
        <dbReference type="Rhea" id="RHEA:17975"/>
    </physiologicalReaction>
</comment>
<accession>A0A2U2AFC6</accession>
<feature type="domain" description="Phosphoribosyltransferase" evidence="3">
    <location>
        <begin position="36"/>
        <end position="149"/>
    </location>
</feature>
<dbReference type="GO" id="GO:0032264">
    <property type="term" value="P:IMP salvage"/>
    <property type="evidence" value="ECO:0007669"/>
    <property type="project" value="TreeGrafter"/>
</dbReference>
<dbReference type="Proteomes" id="UP000245020">
    <property type="component" value="Unassembled WGS sequence"/>
</dbReference>
<dbReference type="GO" id="GO:0032263">
    <property type="term" value="P:GMP salvage"/>
    <property type="evidence" value="ECO:0007669"/>
    <property type="project" value="TreeGrafter"/>
</dbReference>
<dbReference type="PANTHER" id="PTHR43340:SF1">
    <property type="entry name" value="HYPOXANTHINE PHOSPHORIBOSYLTRANSFERASE"/>
    <property type="match status" value="1"/>
</dbReference>
<dbReference type="NCBIfam" id="NF006605">
    <property type="entry name" value="PRK09162.1"/>
    <property type="match status" value="1"/>
</dbReference>
<proteinExistence type="predicted"/>
<evidence type="ECO:0000256" key="2">
    <source>
        <dbReference type="ARBA" id="ARBA00049402"/>
    </source>
</evidence>
<evidence type="ECO:0000259" key="3">
    <source>
        <dbReference type="Pfam" id="PF00156"/>
    </source>
</evidence>
<evidence type="ECO:0000313" key="4">
    <source>
        <dbReference type="EMBL" id="PWD81353.1"/>
    </source>
</evidence>
<dbReference type="EMBL" id="QEWQ01000003">
    <property type="protein sequence ID" value="PWD81353.1"/>
    <property type="molecule type" value="Genomic_DNA"/>
</dbReference>
<reference evidence="5" key="1">
    <citation type="submission" date="2018-05" db="EMBL/GenBank/DDBJ databases">
        <title>Ignatzschineria dubaiensis sp. nov., isolated from necrotic foot tissues of dromedaries (Camelus dromedarius) and associated maggots in Dubai, United Arab Emirates.</title>
        <authorList>
            <person name="Tsang C.C."/>
            <person name="Tang J.Y.M."/>
            <person name="Fong J.Y.H."/>
            <person name="Kinne J."/>
            <person name="Lee H.H."/>
            <person name="Joseph M."/>
            <person name="Jose S."/>
            <person name="Schuster R.K."/>
            <person name="Tang Y."/>
            <person name="Sivakumar S."/>
            <person name="Chen J.H.K."/>
            <person name="Teng J.L.L."/>
            <person name="Lau S.K.P."/>
            <person name="Wernery U."/>
            <person name="Woo P.C.Y."/>
        </authorList>
    </citation>
    <scope>NUCLEOTIDE SEQUENCE [LARGE SCALE GENOMIC DNA]</scope>
    <source>
        <strain evidence="5">KCTC 22644</strain>
    </source>
</reference>
<dbReference type="InterPro" id="IPR000836">
    <property type="entry name" value="PRTase_dom"/>
</dbReference>
<dbReference type="OrthoDB" id="9802824at2"/>
<dbReference type="CDD" id="cd06223">
    <property type="entry name" value="PRTases_typeI"/>
    <property type="match status" value="1"/>
</dbReference>
<keyword evidence="4" id="KW-0328">Glycosyltransferase</keyword>
<comment type="caution">
    <text evidence="4">The sequence shown here is derived from an EMBL/GenBank/DDBJ whole genome shotgun (WGS) entry which is preliminary data.</text>
</comment>
<dbReference type="RefSeq" id="WP_109189244.1">
    <property type="nucleotide sequence ID" value="NZ_BMYA01000003.1"/>
</dbReference>
<dbReference type="AlphaFoldDB" id="A0A2U2AFC6"/>